<evidence type="ECO:0000256" key="4">
    <source>
        <dbReference type="PROSITE-ProRule" id="PRU00409"/>
    </source>
</evidence>
<dbReference type="InterPro" id="IPR052032">
    <property type="entry name" value="ATP-dep_AA_Ligase"/>
</dbReference>
<feature type="domain" description="ATP-grasp" evidence="5">
    <location>
        <begin position="123"/>
        <end position="324"/>
    </location>
</feature>
<dbReference type="Proteomes" id="UP000186004">
    <property type="component" value="Unassembled WGS sequence"/>
</dbReference>
<dbReference type="EMBL" id="FTNF01000006">
    <property type="protein sequence ID" value="SIR11319.1"/>
    <property type="molecule type" value="Genomic_DNA"/>
</dbReference>
<dbReference type="GO" id="GO:0016874">
    <property type="term" value="F:ligase activity"/>
    <property type="evidence" value="ECO:0007669"/>
    <property type="project" value="UniProtKB-KW"/>
</dbReference>
<keyword evidence="1" id="KW-0436">Ligase</keyword>
<dbReference type="GO" id="GO:0046872">
    <property type="term" value="F:metal ion binding"/>
    <property type="evidence" value="ECO:0007669"/>
    <property type="project" value="InterPro"/>
</dbReference>
<organism evidence="6 7">
    <name type="scientific">Micromonospora avicenniae</name>
    <dbReference type="NCBI Taxonomy" id="1198245"/>
    <lineage>
        <taxon>Bacteria</taxon>
        <taxon>Bacillati</taxon>
        <taxon>Actinomycetota</taxon>
        <taxon>Actinomycetes</taxon>
        <taxon>Micromonosporales</taxon>
        <taxon>Micromonosporaceae</taxon>
        <taxon>Micromonospora</taxon>
    </lineage>
</organism>
<dbReference type="InterPro" id="IPR013815">
    <property type="entry name" value="ATP_grasp_subdomain_1"/>
</dbReference>
<accession>A0A1N6YA17</accession>
<dbReference type="GO" id="GO:0005524">
    <property type="term" value="F:ATP binding"/>
    <property type="evidence" value="ECO:0007669"/>
    <property type="project" value="UniProtKB-UniRule"/>
</dbReference>
<dbReference type="STRING" id="1198245.SAMN05444858_106217"/>
<evidence type="ECO:0000256" key="1">
    <source>
        <dbReference type="ARBA" id="ARBA00022598"/>
    </source>
</evidence>
<dbReference type="PANTHER" id="PTHR43585">
    <property type="entry name" value="FUMIPYRROLE BIOSYNTHESIS PROTEIN C"/>
    <property type="match status" value="1"/>
</dbReference>
<keyword evidence="3 4" id="KW-0067">ATP-binding</keyword>
<sequence length="417" mass="43910">MQDLGREQMIIVGASQGMLRWFAEDLPAGSVVLIEEPDVIRRRDIDRLAAELPFVSRVVPAEYQTGLDADALIAREPGLTDARLVMPGFEWSVGASARLAEALGLPGAGTAAAEIFTDKHRMRLLAAEAGLANPAFELVDDPAAATAFARRHGGRCVLKPTRRSGSLGVQILTDPELIADAWAETADPILTPEVAARGLPSAVLVEQVLDGREHSVELLVVDGEVIFGNVTDKRVMLGRRPVEAGHTVPSLLPDDDQRALLGAAARLGRAAGFGTGVLHSEWIMADGVPTLIECAARLPGDMITALISIAYECGFVEAYLRTLRGERPKLPTRTTGAAAAEFLVAPPGTITAIEGVRAARRVAGVLHVHFDVAIGSAVGEVTHSLARSGHVMAWGADPTEATAAAGKAAEQIQIVTA</sequence>
<dbReference type="RefSeq" id="WP_245828220.1">
    <property type="nucleotide sequence ID" value="NZ_FTNF01000006.1"/>
</dbReference>
<evidence type="ECO:0000259" key="5">
    <source>
        <dbReference type="PROSITE" id="PS50975"/>
    </source>
</evidence>
<keyword evidence="7" id="KW-1185">Reference proteome</keyword>
<proteinExistence type="predicted"/>
<dbReference type="InterPro" id="IPR011761">
    <property type="entry name" value="ATP-grasp"/>
</dbReference>
<dbReference type="SUPFAM" id="SSF56059">
    <property type="entry name" value="Glutathione synthetase ATP-binding domain-like"/>
    <property type="match status" value="1"/>
</dbReference>
<dbReference type="Pfam" id="PF13535">
    <property type="entry name" value="ATP-grasp_4"/>
    <property type="match status" value="1"/>
</dbReference>
<name>A0A1N6YA17_9ACTN</name>
<dbReference type="AlphaFoldDB" id="A0A1N6YA17"/>
<dbReference type="Gene3D" id="3.30.470.20">
    <property type="entry name" value="ATP-grasp fold, B domain"/>
    <property type="match status" value="1"/>
</dbReference>
<dbReference type="InterPro" id="IPR040570">
    <property type="entry name" value="LAL_C2"/>
</dbReference>
<dbReference type="Pfam" id="PF18603">
    <property type="entry name" value="LAL_C2"/>
    <property type="match status" value="1"/>
</dbReference>
<protein>
    <submittedName>
        <fullName evidence="6">Biotin carboxylase</fullName>
    </submittedName>
</protein>
<keyword evidence="2 4" id="KW-0547">Nucleotide-binding</keyword>
<dbReference type="PROSITE" id="PS50975">
    <property type="entry name" value="ATP_GRASP"/>
    <property type="match status" value="1"/>
</dbReference>
<reference evidence="6 7" key="1">
    <citation type="submission" date="2017-01" db="EMBL/GenBank/DDBJ databases">
        <authorList>
            <person name="Mah S.A."/>
            <person name="Swanson W.J."/>
            <person name="Moy G.W."/>
            <person name="Vacquier V.D."/>
        </authorList>
    </citation>
    <scope>NUCLEOTIDE SEQUENCE [LARGE SCALE GENOMIC DNA]</scope>
    <source>
        <strain evidence="6 7">DSM 45758</strain>
    </source>
</reference>
<dbReference type="Gene3D" id="3.40.50.20">
    <property type="match status" value="1"/>
</dbReference>
<evidence type="ECO:0000313" key="7">
    <source>
        <dbReference type="Proteomes" id="UP000186004"/>
    </source>
</evidence>
<evidence type="ECO:0000256" key="3">
    <source>
        <dbReference type="ARBA" id="ARBA00022840"/>
    </source>
</evidence>
<dbReference type="PANTHER" id="PTHR43585:SF2">
    <property type="entry name" value="ATP-GRASP ENZYME FSQD"/>
    <property type="match status" value="1"/>
</dbReference>
<gene>
    <name evidence="6" type="ORF">SAMN05444858_106217</name>
</gene>
<evidence type="ECO:0000313" key="6">
    <source>
        <dbReference type="EMBL" id="SIR11319.1"/>
    </source>
</evidence>
<dbReference type="Gene3D" id="3.30.1490.20">
    <property type="entry name" value="ATP-grasp fold, A domain"/>
    <property type="match status" value="1"/>
</dbReference>
<evidence type="ECO:0000256" key="2">
    <source>
        <dbReference type="ARBA" id="ARBA00022741"/>
    </source>
</evidence>